<evidence type="ECO:0000313" key="2">
    <source>
        <dbReference type="EMBL" id="OKL38443.1"/>
    </source>
</evidence>
<evidence type="ECO:0000256" key="1">
    <source>
        <dbReference type="SAM" id="SignalP"/>
    </source>
</evidence>
<dbReference type="AlphaFoldDB" id="A0A1Q5P8D4"/>
<dbReference type="OrthoDB" id="851556at2"/>
<sequence>MKTTVKSFFLLMFASATLASCENCGEISITEPTAEDSQWLVYGTGDTALFRNEEGDTLTYLRTGIYAQNVPGDGFSVTDDCIDQRNTQVTNIIEDKERKQPYLGTYILKKPDSLIVKIGVGSKSAWEIKSSDVTQEVTVGETVYPEAYVFAGTTTTADEPRTVYFTKDEGFVYVEMNNGKKLELIGVFNRAK</sequence>
<gene>
    <name evidence="2" type="ORF">A3841_06925</name>
</gene>
<comment type="caution">
    <text evidence="2">The sequence shown here is derived from an EMBL/GenBank/DDBJ whole genome shotgun (WGS) entry which is preliminary data.</text>
</comment>
<accession>A0A1Q5P8D4</accession>
<evidence type="ECO:0000313" key="3">
    <source>
        <dbReference type="Proteomes" id="UP000186551"/>
    </source>
</evidence>
<name>A0A1Q5P8D4_9BACT</name>
<feature type="chain" id="PRO_5010264948" evidence="1">
    <location>
        <begin position="20"/>
        <end position="192"/>
    </location>
</feature>
<dbReference type="EMBL" id="LVWA01000013">
    <property type="protein sequence ID" value="OKL38443.1"/>
    <property type="molecule type" value="Genomic_DNA"/>
</dbReference>
<organism evidence="2 3">
    <name type="scientific">Pontibacter flavimaris</name>
    <dbReference type="NCBI Taxonomy" id="1797110"/>
    <lineage>
        <taxon>Bacteria</taxon>
        <taxon>Pseudomonadati</taxon>
        <taxon>Bacteroidota</taxon>
        <taxon>Cytophagia</taxon>
        <taxon>Cytophagales</taxon>
        <taxon>Hymenobacteraceae</taxon>
        <taxon>Pontibacter</taxon>
    </lineage>
</organism>
<dbReference type="PROSITE" id="PS51257">
    <property type="entry name" value="PROKAR_LIPOPROTEIN"/>
    <property type="match status" value="1"/>
</dbReference>
<feature type="signal peptide" evidence="1">
    <location>
        <begin position="1"/>
        <end position="19"/>
    </location>
</feature>
<protein>
    <submittedName>
        <fullName evidence="2">Uncharacterized protein</fullName>
    </submittedName>
</protein>
<dbReference type="Proteomes" id="UP000186551">
    <property type="component" value="Unassembled WGS sequence"/>
</dbReference>
<reference evidence="2 3" key="1">
    <citation type="submission" date="2016-03" db="EMBL/GenBank/DDBJ databases">
        <title>Genome sequence of Pontibacter sp. nov., of the family cytophagaceae, isolated from marine sediment of the Yellow Sea, China.</title>
        <authorList>
            <person name="Zhang G."/>
            <person name="Zhang R."/>
        </authorList>
    </citation>
    <scope>NUCLEOTIDE SEQUENCE [LARGE SCALE GENOMIC DNA]</scope>
    <source>
        <strain evidence="2 3">S10-8</strain>
    </source>
</reference>
<keyword evidence="3" id="KW-1185">Reference proteome</keyword>
<keyword evidence="1" id="KW-0732">Signal</keyword>
<dbReference type="RefSeq" id="WP_073855121.1">
    <property type="nucleotide sequence ID" value="NZ_LVWA01000013.1"/>
</dbReference>
<proteinExistence type="predicted"/>